<sequence length="320" mass="36129">MTQAAPDFASLVAEGDARLDAGDHRAASAYYTAALKQAEAGAPYDRPTAQRALRRLQDIEQGYVRHLHASLERQGFPQSEWHPRFAKSIAIMTGQFQRENTGEQYLRMPTTYFYPDLPYAEYYDTAGWSWVEELEAYTEQIVSEAKALMDGGETFAAYMKRTEDRPQGNSHGLLENDDWSTFDLIDSEKPIADRVKLCPHTFGAITDFAPQCRIPKRAPTIMFSLLKAGAHIPPHTGMLNPRLICHLPLVVPGDGALRVGTSTRAWEKGRLMVFDDTIEHEAWNHSQTDRLVLIFDIWHPDLDEIEQAQIAALFDAVDSY</sequence>
<organism evidence="5 6">
    <name type="scientific">Qipengyuania profundimaris</name>
    <dbReference type="NCBI Taxonomy" id="3067652"/>
    <lineage>
        <taxon>Bacteria</taxon>
        <taxon>Pseudomonadati</taxon>
        <taxon>Pseudomonadota</taxon>
        <taxon>Alphaproteobacteria</taxon>
        <taxon>Sphingomonadales</taxon>
        <taxon>Erythrobacteraceae</taxon>
        <taxon>Qipengyuania</taxon>
    </lineage>
</organism>
<dbReference type="Gene3D" id="2.60.120.330">
    <property type="entry name" value="B-lactam Antibiotic, Isopenicillin N Synthase, Chain"/>
    <property type="match status" value="1"/>
</dbReference>
<dbReference type="Proteomes" id="UP001240639">
    <property type="component" value="Unassembled WGS sequence"/>
</dbReference>
<keyword evidence="3" id="KW-0560">Oxidoreductase</keyword>
<dbReference type="InterPro" id="IPR027443">
    <property type="entry name" value="IPNS-like_sf"/>
</dbReference>
<reference evidence="5 6" key="1">
    <citation type="submission" date="2023-08" db="EMBL/GenBank/DDBJ databases">
        <title>genomic of G39.</title>
        <authorList>
            <person name="Wang Y."/>
        </authorList>
    </citation>
    <scope>NUCLEOTIDE SEQUENCE [LARGE SCALE GENOMIC DNA]</scope>
    <source>
        <strain evidence="5 6">G39</strain>
    </source>
</reference>
<protein>
    <submittedName>
        <fullName evidence="5">Aspartyl/asparaginyl beta-hydroxylase domain-containing protein</fullName>
    </submittedName>
</protein>
<evidence type="ECO:0000313" key="6">
    <source>
        <dbReference type="Proteomes" id="UP001240639"/>
    </source>
</evidence>
<dbReference type="Pfam" id="PF05118">
    <property type="entry name" value="Asp_Arg_Hydrox"/>
    <property type="match status" value="1"/>
</dbReference>
<name>A0ABT9HPY2_9SPHN</name>
<proteinExistence type="inferred from homology"/>
<evidence type="ECO:0000256" key="2">
    <source>
        <dbReference type="ARBA" id="ARBA00022964"/>
    </source>
</evidence>
<evidence type="ECO:0000256" key="1">
    <source>
        <dbReference type="ARBA" id="ARBA00007730"/>
    </source>
</evidence>
<comment type="similarity">
    <text evidence="1">Belongs to the aspartyl/asparaginyl beta-hydroxylase family.</text>
</comment>
<dbReference type="InterPro" id="IPR007803">
    <property type="entry name" value="Asp/Arg/Pro-Hydrxlase"/>
</dbReference>
<dbReference type="PANTHER" id="PTHR46332:SF5">
    <property type="entry name" value="ASPARTATE BETA-HYDROXYLASE DOMAIN CONTAINING 2"/>
    <property type="match status" value="1"/>
</dbReference>
<evidence type="ECO:0000256" key="3">
    <source>
        <dbReference type="ARBA" id="ARBA00023002"/>
    </source>
</evidence>
<dbReference type="EMBL" id="JAVAIM010000001">
    <property type="protein sequence ID" value="MDP4575211.1"/>
    <property type="molecule type" value="Genomic_DNA"/>
</dbReference>
<keyword evidence="2" id="KW-0223">Dioxygenase</keyword>
<keyword evidence="6" id="KW-1185">Reference proteome</keyword>
<gene>
    <name evidence="5" type="ORF">Q9K02_08700</name>
</gene>
<dbReference type="PANTHER" id="PTHR46332">
    <property type="entry name" value="ASPARTATE BETA-HYDROXYLASE DOMAIN-CONTAINING PROTEIN 2"/>
    <property type="match status" value="1"/>
</dbReference>
<dbReference type="RefSeq" id="WP_305932536.1">
    <property type="nucleotide sequence ID" value="NZ_JAVAIM010000001.1"/>
</dbReference>
<evidence type="ECO:0000313" key="5">
    <source>
        <dbReference type="EMBL" id="MDP4575211.1"/>
    </source>
</evidence>
<dbReference type="SUPFAM" id="SSF51197">
    <property type="entry name" value="Clavaminate synthase-like"/>
    <property type="match status" value="1"/>
</dbReference>
<evidence type="ECO:0000259" key="4">
    <source>
        <dbReference type="Pfam" id="PF05118"/>
    </source>
</evidence>
<dbReference type="InterPro" id="IPR051821">
    <property type="entry name" value="Asp/Asn_beta-hydroxylase"/>
</dbReference>
<feature type="domain" description="Aspartyl/asparaginy/proline hydroxylase" evidence="4">
    <location>
        <begin position="138"/>
        <end position="300"/>
    </location>
</feature>
<comment type="caution">
    <text evidence="5">The sequence shown here is derived from an EMBL/GenBank/DDBJ whole genome shotgun (WGS) entry which is preliminary data.</text>
</comment>
<accession>A0ABT9HPY2</accession>